<reference evidence="2" key="1">
    <citation type="submission" date="2016-10" db="EMBL/GenBank/DDBJ databases">
        <authorList>
            <person name="Varghese N."/>
            <person name="Submissions S."/>
        </authorList>
    </citation>
    <scope>NUCLEOTIDE SEQUENCE [LARGE SCALE GENOMIC DNA]</scope>
    <source>
        <strain evidence="2">Mob M</strain>
    </source>
</reference>
<proteinExistence type="predicted"/>
<dbReference type="EMBL" id="FOUJ01000003">
    <property type="protein sequence ID" value="SFM61001.1"/>
    <property type="molecule type" value="Genomic_DNA"/>
</dbReference>
<dbReference type="CDD" id="cd24009">
    <property type="entry name" value="ASKHA_NBD_MamK"/>
    <property type="match status" value="1"/>
</dbReference>
<evidence type="ECO:0000313" key="1">
    <source>
        <dbReference type="EMBL" id="SFM61001.1"/>
    </source>
</evidence>
<dbReference type="Proteomes" id="UP000198535">
    <property type="component" value="Unassembled WGS sequence"/>
</dbReference>
<dbReference type="AlphaFoldDB" id="A0A1I4S9H7"/>
<evidence type="ECO:0000313" key="2">
    <source>
        <dbReference type="Proteomes" id="UP000198535"/>
    </source>
</evidence>
<name>A0A1I4S9H7_9EURY</name>
<dbReference type="InterPro" id="IPR043129">
    <property type="entry name" value="ATPase_NBD"/>
</dbReference>
<sequence>MGLNNIVVDDMDDKISNEEHLYIGIDAGMFKTSVCTSDGKRFSERSVVALSRSDGGSEGTVLLGREALDLKDGDIREPLAGGLKSEEDVMALRKFLEALLAENGIDLNRNVYAIVGVPSDSDKEYKKKVMELSRELFSGAMLVDEIFCAAYKKGLLGGSIIVDMGLDKTDICIINSEVPQDTDHLSIPCAGKDIDREIVKLIKERWPASQVTEEVAREWKEKYGHLGPVSDNCTVEVPLEDGNVQGSIADELEIACEFVITDIVSGITRILSDVDPDMRESLRNNIHIFGGTSGLTNIGTFIENELKELGGGKVRSDIDSVYGISEGALELAKNMPPEFWKQLVAGKQDEELII</sequence>
<dbReference type="Gene3D" id="3.30.420.40">
    <property type="match status" value="2"/>
</dbReference>
<dbReference type="InterPro" id="IPR004000">
    <property type="entry name" value="Actin"/>
</dbReference>
<gene>
    <name evidence="1" type="ORF">SAMN04488696_1845</name>
</gene>
<dbReference type="SUPFAM" id="SSF53067">
    <property type="entry name" value="Actin-like ATPase domain"/>
    <property type="match status" value="1"/>
</dbReference>
<accession>A0A1I4S9H7</accession>
<keyword evidence="2" id="KW-1185">Reference proteome</keyword>
<dbReference type="OrthoDB" id="123677at2157"/>
<dbReference type="STRING" id="487685.SAMN04488696_1845"/>
<organism evidence="1 2">
    <name type="scientific">Methanolobus profundi</name>
    <dbReference type="NCBI Taxonomy" id="487685"/>
    <lineage>
        <taxon>Archaea</taxon>
        <taxon>Methanobacteriati</taxon>
        <taxon>Methanobacteriota</taxon>
        <taxon>Stenosarchaea group</taxon>
        <taxon>Methanomicrobia</taxon>
        <taxon>Methanosarcinales</taxon>
        <taxon>Methanosarcinaceae</taxon>
        <taxon>Methanolobus</taxon>
    </lineage>
</organism>
<dbReference type="InterPro" id="IPR056546">
    <property type="entry name" value="MreB_MamK-like"/>
</dbReference>
<dbReference type="SMART" id="SM00268">
    <property type="entry name" value="ACTIN"/>
    <property type="match status" value="1"/>
</dbReference>
<protein>
    <submittedName>
        <fullName evidence="1">Rod shape-determining protein MreB</fullName>
    </submittedName>
</protein>
<dbReference type="Pfam" id="PF06723">
    <property type="entry name" value="MreB_Mbl"/>
    <property type="match status" value="1"/>
</dbReference>
<dbReference type="RefSeq" id="WP_143072327.1">
    <property type="nucleotide sequence ID" value="NZ_FOUJ01000003.1"/>
</dbReference>